<organism evidence="3 4">
    <name type="scientific">Cyclotella cryptica</name>
    <dbReference type="NCBI Taxonomy" id="29204"/>
    <lineage>
        <taxon>Eukaryota</taxon>
        <taxon>Sar</taxon>
        <taxon>Stramenopiles</taxon>
        <taxon>Ochrophyta</taxon>
        <taxon>Bacillariophyta</taxon>
        <taxon>Coscinodiscophyceae</taxon>
        <taxon>Thalassiosirophycidae</taxon>
        <taxon>Stephanodiscales</taxon>
        <taxon>Stephanodiscaceae</taxon>
        <taxon>Cyclotella</taxon>
    </lineage>
</organism>
<reference evidence="3 4" key="1">
    <citation type="journal article" date="2020" name="G3 (Bethesda)">
        <title>Improved Reference Genome for Cyclotella cryptica CCMP332, a Model for Cell Wall Morphogenesis, Salinity Adaptation, and Lipid Production in Diatoms (Bacillariophyta).</title>
        <authorList>
            <person name="Roberts W.R."/>
            <person name="Downey K.M."/>
            <person name="Ruck E.C."/>
            <person name="Traller J.C."/>
            <person name="Alverson A.J."/>
        </authorList>
    </citation>
    <scope>NUCLEOTIDE SEQUENCE [LARGE SCALE GENOMIC DNA]</scope>
    <source>
        <strain evidence="3 4">CCMP332</strain>
    </source>
</reference>
<dbReference type="SUPFAM" id="SSF51430">
    <property type="entry name" value="NAD(P)-linked oxidoreductase"/>
    <property type="match status" value="1"/>
</dbReference>
<name>A0ABD3QIN4_9STRA</name>
<evidence type="ECO:0000313" key="3">
    <source>
        <dbReference type="EMBL" id="KAL3800328.1"/>
    </source>
</evidence>
<evidence type="ECO:0000259" key="2">
    <source>
        <dbReference type="Pfam" id="PF00248"/>
    </source>
</evidence>
<evidence type="ECO:0000313" key="4">
    <source>
        <dbReference type="Proteomes" id="UP001516023"/>
    </source>
</evidence>
<dbReference type="AlphaFoldDB" id="A0ABD3QIN4"/>
<proteinExistence type="predicted"/>
<feature type="region of interest" description="Disordered" evidence="1">
    <location>
        <begin position="176"/>
        <end position="212"/>
    </location>
</feature>
<dbReference type="Pfam" id="PF00248">
    <property type="entry name" value="Aldo_ket_red"/>
    <property type="match status" value="1"/>
</dbReference>
<accession>A0ABD3QIN4</accession>
<dbReference type="EMBL" id="JABMIG020000033">
    <property type="protein sequence ID" value="KAL3800328.1"/>
    <property type="molecule type" value="Genomic_DNA"/>
</dbReference>
<dbReference type="PANTHER" id="PTHR43147">
    <property type="entry name" value="PROTEIN TAS"/>
    <property type="match status" value="1"/>
</dbReference>
<feature type="domain" description="NADP-dependent oxidoreductase" evidence="2">
    <location>
        <begin position="263"/>
        <end position="454"/>
    </location>
</feature>
<dbReference type="InterPro" id="IPR023210">
    <property type="entry name" value="NADP_OxRdtase_dom"/>
</dbReference>
<dbReference type="PANTHER" id="PTHR43147:SF2">
    <property type="entry name" value="NADP-DEPENDENT OXIDOREDUCTASE DOMAIN-CONTAINING PROTEIN"/>
    <property type="match status" value="1"/>
</dbReference>
<keyword evidence="4" id="KW-1185">Reference proteome</keyword>
<gene>
    <name evidence="3" type="ORF">HJC23_003624</name>
</gene>
<comment type="caution">
    <text evidence="3">The sequence shown here is derived from an EMBL/GenBank/DDBJ whole genome shotgun (WGS) entry which is preliminary data.</text>
</comment>
<dbReference type="Proteomes" id="UP001516023">
    <property type="component" value="Unassembled WGS sequence"/>
</dbReference>
<sequence>MRRNHRRRESKRWMPYRATSVLHASLLICKNRTVVCWNASPCHQSLSRHVLGASKASSSGTESFSISDPSNELRIEKSPESTFWNTIPQKYSDLPSSIPAVHRIDEETGPLPPGAYRSIGGEDDVDAARVCLISAGIYPPEKTNSGYDIWTVGVKNCQKLMDSGFNSFSVRGKCGNFSSNNSEGRRKNSNRRSTKSPISTEPADRHESESQFYHRLRQNTPLSILRSCHFTVKMEMPSVLSVPDPILDKNKPVPSVPFGNGWMVRKSISDALLRVKTECLDNVQLKYQHNSPYHLDVLNSLHEMRLEGLIKSISTRDFPASVLQSAFECGFDIYANEADGSLLNSNNLQSREDEVSPRYKTGSKLLVSAPLAGALLTDIFSEKEDWRQLTVSQRKLFDACCKRPGKSIEEKWENYRAVMDTLADISIKHNVSIESVALRWLLQLNSNNMISVGTKLGMDLAEENGGPPHRRDRDFRQVFTFSLEDEDVDRLCEVSDISNDAGFEKSLHEKERGQTIDFHDKSLWL</sequence>
<dbReference type="InterPro" id="IPR036812">
    <property type="entry name" value="NAD(P)_OxRdtase_dom_sf"/>
</dbReference>
<evidence type="ECO:0000256" key="1">
    <source>
        <dbReference type="SAM" id="MobiDB-lite"/>
    </source>
</evidence>
<protein>
    <recommendedName>
        <fullName evidence="2">NADP-dependent oxidoreductase domain-containing protein</fullName>
    </recommendedName>
</protein>
<dbReference type="Gene3D" id="3.20.20.100">
    <property type="entry name" value="NADP-dependent oxidoreductase domain"/>
    <property type="match status" value="1"/>
</dbReference>